<dbReference type="Gene3D" id="2.30.29.30">
    <property type="entry name" value="Pleckstrin-homology domain (PH domain)/Phosphotyrosine-binding domain (PTB)"/>
    <property type="match status" value="3"/>
</dbReference>
<feature type="region of interest" description="Disordered" evidence="1">
    <location>
        <begin position="431"/>
        <end position="450"/>
    </location>
</feature>
<organism evidence="3 4">
    <name type="scientific">Kwoniella heveanensis BCC8398</name>
    <dbReference type="NCBI Taxonomy" id="1296120"/>
    <lineage>
        <taxon>Eukaryota</taxon>
        <taxon>Fungi</taxon>
        <taxon>Dikarya</taxon>
        <taxon>Basidiomycota</taxon>
        <taxon>Agaricomycotina</taxon>
        <taxon>Tremellomycetes</taxon>
        <taxon>Tremellales</taxon>
        <taxon>Cryptococcaceae</taxon>
        <taxon>Kwoniella</taxon>
    </lineage>
</organism>
<feature type="compositionally biased region" description="Low complexity" evidence="1">
    <location>
        <begin position="293"/>
        <end position="302"/>
    </location>
</feature>
<reference evidence="3 4" key="1">
    <citation type="submission" date="2013-07" db="EMBL/GenBank/DDBJ databases">
        <title>The Genome Sequence of Cryptococcus heveanensis BCC8398.</title>
        <authorList>
            <consortium name="The Broad Institute Genome Sequencing Platform"/>
            <person name="Cuomo C."/>
            <person name="Litvintseva A."/>
            <person name="Chen Y."/>
            <person name="Heitman J."/>
            <person name="Sun S."/>
            <person name="Springer D."/>
            <person name="Dromer F."/>
            <person name="Young S.K."/>
            <person name="Zeng Q."/>
            <person name="Gargeya S."/>
            <person name="Fitzgerald M."/>
            <person name="Abouelleil A."/>
            <person name="Alvarado L."/>
            <person name="Berlin A.M."/>
            <person name="Chapman S.B."/>
            <person name="Dewar J."/>
            <person name="Goldberg J."/>
            <person name="Griggs A."/>
            <person name="Gujja S."/>
            <person name="Hansen M."/>
            <person name="Howarth C."/>
            <person name="Imamovic A."/>
            <person name="Larimer J."/>
            <person name="McCowan C."/>
            <person name="Murphy C."/>
            <person name="Pearson M."/>
            <person name="Priest M."/>
            <person name="Roberts A."/>
            <person name="Saif S."/>
            <person name="Shea T."/>
            <person name="Sykes S."/>
            <person name="Wortman J."/>
            <person name="Nusbaum C."/>
            <person name="Birren B."/>
        </authorList>
    </citation>
    <scope>NUCLEOTIDE SEQUENCE [LARGE SCALE GENOMIC DNA]</scope>
    <source>
        <strain evidence="3 4">BCC8398</strain>
    </source>
</reference>
<accession>A0A1B9GJT9</accession>
<gene>
    <name evidence="3" type="ORF">I316_07047</name>
</gene>
<feature type="compositionally biased region" description="Polar residues" evidence="1">
    <location>
        <begin position="712"/>
        <end position="738"/>
    </location>
</feature>
<feature type="compositionally biased region" description="Polar residues" evidence="1">
    <location>
        <begin position="635"/>
        <end position="653"/>
    </location>
</feature>
<dbReference type="STRING" id="1296120.A0A1B9GJT9"/>
<dbReference type="PANTHER" id="PTHR14336:SF8">
    <property type="entry name" value="PROTEIN OPY1"/>
    <property type="match status" value="1"/>
</dbReference>
<feature type="compositionally biased region" description="Polar residues" evidence="1">
    <location>
        <begin position="396"/>
        <end position="416"/>
    </location>
</feature>
<dbReference type="SMART" id="SM00233">
    <property type="entry name" value="PH"/>
    <property type="match status" value="2"/>
</dbReference>
<sequence length="863" mass="91980">MTSATSGGGQAQPQASTSQQQPTSLAQPIPAQPPSRSEIERKLSFRSAASTRAITDSPKKKKPSHPPPPHAGGYHPTSGNESDSSSITSSTLPPTIGSPNPTSPILTPATTSVGGLSAIAERKLGMGMGMGGDMLDEMELEDVEEEAEGEAENEGEAEGESGSEDEEGLQGLERGMEGERVVKSGYLYKKQERRKAWKKRWFVLRTGKLAYYKDEKEYSLKRVLDLHEVHTVAPVTVKKHPHSFGIVTPKRTFFAKGSSQDDMEEWVRAINGVRRRISEREEEERMKREKSEQQQQQQQQQQHHPRSTSIPIPQRDRGSNIGHENVDTASLQSQVGAGSYFVSRPHAGSPQALQAAGAVSPGLAAGGVIPPSSPMDTTNSLTSQMAKMSIPVPRTPSAQSNPGQSVGSFMSSSRHGNTAGPVPTARAVSAPSFAARREPSTSSIGSSAAAAEPYSYSRPSALTLAQGGGNNSAIAVSSEDEDDLEGVEGGQYESFNQQGNIGNAPFTPIDPNKVILSAYLMKRSKGRGRKVWRKRWFVLTSQGVTYTKSHMDTKALRYIPLTSVLDALEVDASDPSSGSESDQPPSAHSHSHSHSHSQSHAHMPSFHPHAHPHGHIQSASPPQKQGFHNAMRGRLSSNDTNPASNTPKKNNAVSGGHGEKHGEENTFRLITAKRTFVLCAPSEEDEIKWLAAVRALLNQSRNQDPSPMVAQSVPTSPTVQSGPSSNATANTSFTVTSRIPTITQQPPTPASLPPGSSSGSVSESPAPNMGGGARSRSTSRLSQSHNSNMSQQSGTGEKDLPFVPSPVPAQIQTQGQSSTPPSASGSASSTPTMNRGRSATYLAKSAVADVVRKFHPERVQGDV</sequence>
<dbReference type="AlphaFoldDB" id="A0A1B9GJT9"/>
<feature type="region of interest" description="Disordered" evidence="1">
    <location>
        <begin position="278"/>
        <end position="324"/>
    </location>
</feature>
<feature type="region of interest" description="Disordered" evidence="1">
    <location>
        <begin position="702"/>
        <end position="839"/>
    </location>
</feature>
<evidence type="ECO:0000313" key="4">
    <source>
        <dbReference type="Proteomes" id="UP000092666"/>
    </source>
</evidence>
<evidence type="ECO:0000313" key="3">
    <source>
        <dbReference type="EMBL" id="OCF31261.1"/>
    </source>
</evidence>
<feature type="domain" description="PH" evidence="2">
    <location>
        <begin position="180"/>
        <end position="275"/>
    </location>
</feature>
<feature type="compositionally biased region" description="Basic and acidic residues" evidence="1">
    <location>
        <begin position="278"/>
        <end position="292"/>
    </location>
</feature>
<dbReference type="FunFam" id="2.30.29.30:FF:000286">
    <property type="entry name" value="PH-protein kinase domain containing protein"/>
    <property type="match status" value="1"/>
</dbReference>
<dbReference type="OrthoDB" id="2157866at2759"/>
<protein>
    <recommendedName>
        <fullName evidence="2">PH domain-containing protein</fullName>
    </recommendedName>
</protein>
<feature type="region of interest" description="Disordered" evidence="1">
    <location>
        <begin position="1"/>
        <end position="110"/>
    </location>
</feature>
<reference evidence="4" key="2">
    <citation type="submission" date="2013-12" db="EMBL/GenBank/DDBJ databases">
        <title>Evolution of pathogenesis and genome organization in the Tremellales.</title>
        <authorList>
            <person name="Cuomo C."/>
            <person name="Litvintseva A."/>
            <person name="Heitman J."/>
            <person name="Chen Y."/>
            <person name="Sun S."/>
            <person name="Springer D."/>
            <person name="Dromer F."/>
            <person name="Young S."/>
            <person name="Zeng Q."/>
            <person name="Chapman S."/>
            <person name="Gujja S."/>
            <person name="Saif S."/>
            <person name="Birren B."/>
        </authorList>
    </citation>
    <scope>NUCLEOTIDE SEQUENCE [LARGE SCALE GENOMIC DNA]</scope>
    <source>
        <strain evidence="4">BCC8398</strain>
    </source>
</reference>
<dbReference type="SUPFAM" id="SSF50729">
    <property type="entry name" value="PH domain-like"/>
    <property type="match status" value="2"/>
</dbReference>
<feature type="region of interest" description="Disordered" evidence="1">
    <location>
        <begin position="389"/>
        <end position="425"/>
    </location>
</feature>
<feature type="compositionally biased region" description="Low complexity" evidence="1">
    <location>
        <begin position="753"/>
        <end position="767"/>
    </location>
</feature>
<feature type="compositionally biased region" description="Polar residues" evidence="1">
    <location>
        <begin position="99"/>
        <end position="110"/>
    </location>
</feature>
<feature type="compositionally biased region" description="Low complexity" evidence="1">
    <location>
        <begin position="77"/>
        <end position="98"/>
    </location>
</feature>
<dbReference type="InterPro" id="IPR011993">
    <property type="entry name" value="PH-like_dom_sf"/>
</dbReference>
<feature type="region of interest" description="Disordered" evidence="1">
    <location>
        <begin position="467"/>
        <end position="487"/>
    </location>
</feature>
<feature type="compositionally biased region" description="Basic residues" evidence="1">
    <location>
        <begin position="589"/>
        <end position="599"/>
    </location>
</feature>
<feature type="domain" description="PH" evidence="2">
    <location>
        <begin position="513"/>
        <end position="698"/>
    </location>
</feature>
<dbReference type="PANTHER" id="PTHR14336">
    <property type="entry name" value="TANDEM PH DOMAIN CONTAINING PROTEIN"/>
    <property type="match status" value="1"/>
</dbReference>
<dbReference type="EMBL" id="KV700136">
    <property type="protein sequence ID" value="OCF31261.1"/>
    <property type="molecule type" value="Genomic_DNA"/>
</dbReference>
<feature type="compositionally biased region" description="Low complexity" evidence="1">
    <location>
        <begin position="440"/>
        <end position="450"/>
    </location>
</feature>
<feature type="compositionally biased region" description="Gly residues" evidence="1">
    <location>
        <begin position="1"/>
        <end position="10"/>
    </location>
</feature>
<evidence type="ECO:0000256" key="1">
    <source>
        <dbReference type="SAM" id="MobiDB-lite"/>
    </source>
</evidence>
<feature type="compositionally biased region" description="Basic and acidic residues" evidence="1">
    <location>
        <begin position="657"/>
        <end position="666"/>
    </location>
</feature>
<feature type="compositionally biased region" description="Low complexity" evidence="1">
    <location>
        <begin position="782"/>
        <end position="793"/>
    </location>
</feature>
<dbReference type="PROSITE" id="PS50003">
    <property type="entry name" value="PH_DOMAIN"/>
    <property type="match status" value="2"/>
</dbReference>
<dbReference type="Pfam" id="PF00169">
    <property type="entry name" value="PH"/>
    <property type="match status" value="2"/>
</dbReference>
<proteinExistence type="predicted"/>
<keyword evidence="4" id="KW-1185">Reference proteome</keyword>
<feature type="region of interest" description="Disordered" evidence="1">
    <location>
        <begin position="141"/>
        <end position="172"/>
    </location>
</feature>
<feature type="region of interest" description="Disordered" evidence="1">
    <location>
        <begin position="571"/>
        <end position="666"/>
    </location>
</feature>
<dbReference type="InterPro" id="IPR001849">
    <property type="entry name" value="PH_domain"/>
</dbReference>
<name>A0A1B9GJT9_9TREE</name>
<feature type="compositionally biased region" description="Low complexity" evidence="1">
    <location>
        <begin position="812"/>
        <end position="832"/>
    </location>
</feature>
<dbReference type="InterPro" id="IPR051707">
    <property type="entry name" value="PI-Interact_SigTrans_Reg"/>
</dbReference>
<dbReference type="Proteomes" id="UP000092666">
    <property type="component" value="Unassembled WGS sequence"/>
</dbReference>
<feature type="compositionally biased region" description="Acidic residues" evidence="1">
    <location>
        <begin position="141"/>
        <end position="168"/>
    </location>
</feature>
<feature type="compositionally biased region" description="Low complexity" evidence="1">
    <location>
        <begin position="11"/>
        <end position="28"/>
    </location>
</feature>
<evidence type="ECO:0000259" key="2">
    <source>
        <dbReference type="PROSITE" id="PS50003"/>
    </source>
</evidence>